<gene>
    <name evidence="1" type="ORF">CA54_07570</name>
</gene>
<dbReference type="EMBL" id="SJPP01000001">
    <property type="protein sequence ID" value="TWU11945.1"/>
    <property type="molecule type" value="Genomic_DNA"/>
</dbReference>
<evidence type="ECO:0000313" key="1">
    <source>
        <dbReference type="EMBL" id="TWU11945.1"/>
    </source>
</evidence>
<protein>
    <submittedName>
        <fullName evidence="1">Uncharacterized protein</fullName>
    </submittedName>
</protein>
<dbReference type="AlphaFoldDB" id="A0A5C6BIS7"/>
<accession>A0A5C6BIS7</accession>
<organism evidence="1 2">
    <name type="scientific">Symmachiella macrocystis</name>
    <dbReference type="NCBI Taxonomy" id="2527985"/>
    <lineage>
        <taxon>Bacteria</taxon>
        <taxon>Pseudomonadati</taxon>
        <taxon>Planctomycetota</taxon>
        <taxon>Planctomycetia</taxon>
        <taxon>Planctomycetales</taxon>
        <taxon>Planctomycetaceae</taxon>
        <taxon>Symmachiella</taxon>
    </lineage>
</organism>
<evidence type="ECO:0000313" key="2">
    <source>
        <dbReference type="Proteomes" id="UP000320735"/>
    </source>
</evidence>
<comment type="caution">
    <text evidence="1">The sequence shown here is derived from an EMBL/GenBank/DDBJ whole genome shotgun (WGS) entry which is preliminary data.</text>
</comment>
<dbReference type="Proteomes" id="UP000320735">
    <property type="component" value="Unassembled WGS sequence"/>
</dbReference>
<name>A0A5C6BIS7_9PLAN</name>
<sequence length="99" mass="10847">MPFYDVAAGISVKLSMQILPNSHKWITDYPPDWHACRTPEAATMALPVALGGGCRYGSLRAGLLNCHKWVLGDFAERGYDWNGLRSVAVSVYSILGYGD</sequence>
<reference evidence="1 2" key="1">
    <citation type="submission" date="2019-02" db="EMBL/GenBank/DDBJ databases">
        <title>Deep-cultivation of Planctomycetes and their phenomic and genomic characterization uncovers novel biology.</title>
        <authorList>
            <person name="Wiegand S."/>
            <person name="Jogler M."/>
            <person name="Boedeker C."/>
            <person name="Pinto D."/>
            <person name="Vollmers J."/>
            <person name="Rivas-Marin E."/>
            <person name="Kohn T."/>
            <person name="Peeters S.H."/>
            <person name="Heuer A."/>
            <person name="Rast P."/>
            <person name="Oberbeckmann S."/>
            <person name="Bunk B."/>
            <person name="Jeske O."/>
            <person name="Meyerdierks A."/>
            <person name="Storesund J.E."/>
            <person name="Kallscheuer N."/>
            <person name="Luecker S."/>
            <person name="Lage O.M."/>
            <person name="Pohl T."/>
            <person name="Merkel B.J."/>
            <person name="Hornburger P."/>
            <person name="Mueller R.-W."/>
            <person name="Bruemmer F."/>
            <person name="Labrenz M."/>
            <person name="Spormann A.M."/>
            <person name="Op Den Camp H."/>
            <person name="Overmann J."/>
            <person name="Amann R."/>
            <person name="Jetten M.S.M."/>
            <person name="Mascher T."/>
            <person name="Medema M.H."/>
            <person name="Devos D.P."/>
            <person name="Kaster A.-K."/>
            <person name="Ovreas L."/>
            <person name="Rohde M."/>
            <person name="Galperin M.Y."/>
            <person name="Jogler C."/>
        </authorList>
    </citation>
    <scope>NUCLEOTIDE SEQUENCE [LARGE SCALE GENOMIC DNA]</scope>
    <source>
        <strain evidence="1 2">CA54</strain>
    </source>
</reference>
<keyword evidence="2" id="KW-1185">Reference proteome</keyword>
<proteinExistence type="predicted"/>